<evidence type="ECO:0000256" key="1">
    <source>
        <dbReference type="ARBA" id="ARBA00004141"/>
    </source>
</evidence>
<dbReference type="Gene3D" id="3.40.50.300">
    <property type="entry name" value="P-loop containing nucleotide triphosphate hydrolases"/>
    <property type="match status" value="2"/>
</dbReference>
<keyword evidence="5 7" id="KW-1133">Transmembrane helix</keyword>
<dbReference type="GO" id="GO:0140359">
    <property type="term" value="F:ABC-type transporter activity"/>
    <property type="evidence" value="ECO:0007669"/>
    <property type="project" value="InterPro"/>
</dbReference>
<feature type="transmembrane region" description="Helical" evidence="7">
    <location>
        <begin position="28"/>
        <end position="47"/>
    </location>
</feature>
<dbReference type="SUPFAM" id="SSF90123">
    <property type="entry name" value="ABC transporter transmembrane region"/>
    <property type="match status" value="1"/>
</dbReference>
<dbReference type="SMART" id="SM00382">
    <property type="entry name" value="AAA"/>
    <property type="match status" value="1"/>
</dbReference>
<evidence type="ECO:0000256" key="7">
    <source>
        <dbReference type="SAM" id="Phobius"/>
    </source>
</evidence>
<keyword evidence="6 7" id="KW-0472">Membrane</keyword>
<reference evidence="10" key="1">
    <citation type="submission" date="2016-06" db="UniProtKB">
        <authorList>
            <consortium name="WormBaseParasite"/>
        </authorList>
    </citation>
    <scope>IDENTIFICATION</scope>
</reference>
<dbReference type="GO" id="GO:0016887">
    <property type="term" value="F:ATP hydrolysis activity"/>
    <property type="evidence" value="ECO:0007669"/>
    <property type="project" value="InterPro"/>
</dbReference>
<keyword evidence="4" id="KW-0067">ATP-binding</keyword>
<evidence type="ECO:0000256" key="4">
    <source>
        <dbReference type="ARBA" id="ARBA00022840"/>
    </source>
</evidence>
<dbReference type="PROSITE" id="PS50929">
    <property type="entry name" value="ABC_TM1F"/>
    <property type="match status" value="1"/>
</dbReference>
<dbReference type="InterPro" id="IPR011527">
    <property type="entry name" value="ABC1_TM_dom"/>
</dbReference>
<dbReference type="Gene3D" id="1.20.1560.10">
    <property type="entry name" value="ABC transporter type 1, transmembrane domain"/>
    <property type="match status" value="2"/>
</dbReference>
<evidence type="ECO:0000256" key="3">
    <source>
        <dbReference type="ARBA" id="ARBA00022741"/>
    </source>
</evidence>
<dbReference type="Pfam" id="PF00005">
    <property type="entry name" value="ABC_tran"/>
    <property type="match status" value="1"/>
</dbReference>
<dbReference type="GO" id="GO:0005524">
    <property type="term" value="F:ATP binding"/>
    <property type="evidence" value="ECO:0007669"/>
    <property type="project" value="UniProtKB-KW"/>
</dbReference>
<evidence type="ECO:0000313" key="10">
    <source>
        <dbReference type="WBParaSite" id="GPUH_0001450901-mRNA-1"/>
    </source>
</evidence>
<evidence type="ECO:0000256" key="5">
    <source>
        <dbReference type="ARBA" id="ARBA00022989"/>
    </source>
</evidence>
<evidence type="ECO:0000256" key="6">
    <source>
        <dbReference type="ARBA" id="ARBA00023136"/>
    </source>
</evidence>
<feature type="transmembrane region" description="Helical" evidence="7">
    <location>
        <begin position="123"/>
        <end position="144"/>
    </location>
</feature>
<dbReference type="GO" id="GO:0016020">
    <property type="term" value="C:membrane"/>
    <property type="evidence" value="ECO:0007669"/>
    <property type="project" value="UniProtKB-SubCell"/>
</dbReference>
<dbReference type="InterPro" id="IPR036640">
    <property type="entry name" value="ABC1_TM_sf"/>
</dbReference>
<dbReference type="InterPro" id="IPR027417">
    <property type="entry name" value="P-loop_NTPase"/>
</dbReference>
<organism evidence="10">
    <name type="scientific">Gongylonema pulchrum</name>
    <dbReference type="NCBI Taxonomy" id="637853"/>
    <lineage>
        <taxon>Eukaryota</taxon>
        <taxon>Metazoa</taxon>
        <taxon>Ecdysozoa</taxon>
        <taxon>Nematoda</taxon>
        <taxon>Chromadorea</taxon>
        <taxon>Rhabditida</taxon>
        <taxon>Spirurina</taxon>
        <taxon>Spiruromorpha</taxon>
        <taxon>Spiruroidea</taxon>
        <taxon>Gongylonematidae</taxon>
        <taxon>Gongylonema</taxon>
    </lineage>
</organism>
<protein>
    <submittedName>
        <fullName evidence="10">Bile salt export pump</fullName>
    </submittedName>
</protein>
<dbReference type="InterPro" id="IPR039421">
    <property type="entry name" value="Type_1_exporter"/>
</dbReference>
<dbReference type="PROSITE" id="PS50893">
    <property type="entry name" value="ABC_TRANSPORTER_2"/>
    <property type="match status" value="1"/>
</dbReference>
<accession>A0A183E0J9</accession>
<keyword evidence="3" id="KW-0547">Nucleotide-binding</keyword>
<name>A0A183E0J9_9BILA</name>
<comment type="subcellular location">
    <subcellularLocation>
        <location evidence="1">Membrane</location>
        <topology evidence="1">Multi-pass membrane protein</topology>
    </subcellularLocation>
</comment>
<dbReference type="InterPro" id="IPR003593">
    <property type="entry name" value="AAA+_ATPase"/>
</dbReference>
<dbReference type="PANTHER" id="PTHR24221">
    <property type="entry name" value="ATP-BINDING CASSETTE SUB-FAMILY B"/>
    <property type="match status" value="1"/>
</dbReference>
<keyword evidence="2 7" id="KW-0812">Transmembrane</keyword>
<evidence type="ECO:0000259" key="9">
    <source>
        <dbReference type="PROSITE" id="PS50929"/>
    </source>
</evidence>
<evidence type="ECO:0000256" key="2">
    <source>
        <dbReference type="ARBA" id="ARBA00022692"/>
    </source>
</evidence>
<dbReference type="SUPFAM" id="SSF52540">
    <property type="entry name" value="P-loop containing nucleoside triphosphate hydrolases"/>
    <property type="match status" value="1"/>
</dbReference>
<sequence length="374" mass="42201">LADVIQAFTAILAGIGIAFYYGPKMAPVGILTAMILMLLQTIVAQYLKRRSVKDDKLTHEPYRYFYDAFNRQMRKPHRKALQRGMVQGFSFALHACFIFYNFAAAYRYGLWLIKTRNSDPYQVFQVVEALNVASMSLLAFGMYFPEYVRARLSASLIFKMLDEKPKINSLSDKGMKLKLEGNVSMVDVLFAYPVNQRRLILKGFNIKALRGKTVALVGPSGCGKSTVVQLIERFYDPLDGKIMHNNLDTRQINLPNLRSQMALVSQEPILFNYSVRENIAYGLSNVSQQRIEEAAKLANAHTFIMEMSEVVQEALDRACSGRTCIVIAHRLSTIQNADQIVVIKDGTVAEAGTHQELLQMKGLYAKLTEMQNLS</sequence>
<feature type="domain" description="ABC transporter" evidence="8">
    <location>
        <begin position="183"/>
        <end position="370"/>
    </location>
</feature>
<feature type="transmembrane region" description="Helical" evidence="7">
    <location>
        <begin position="84"/>
        <end position="103"/>
    </location>
</feature>
<proteinExistence type="predicted"/>
<feature type="domain" description="ABC transmembrane type-1" evidence="9">
    <location>
        <begin position="1"/>
        <end position="149"/>
    </location>
</feature>
<dbReference type="AlphaFoldDB" id="A0A183E0J9"/>
<dbReference type="WBParaSite" id="GPUH_0001450901-mRNA-1">
    <property type="protein sequence ID" value="GPUH_0001450901-mRNA-1"/>
    <property type="gene ID" value="GPUH_0001450901"/>
</dbReference>
<dbReference type="PANTHER" id="PTHR24221:SF455">
    <property type="entry name" value="MULTIDRUG RESISTANCE PROTEIN PGP-3"/>
    <property type="match status" value="1"/>
</dbReference>
<dbReference type="InterPro" id="IPR003439">
    <property type="entry name" value="ABC_transporter-like_ATP-bd"/>
</dbReference>
<evidence type="ECO:0000259" key="8">
    <source>
        <dbReference type="PROSITE" id="PS50893"/>
    </source>
</evidence>
<dbReference type="Pfam" id="PF00664">
    <property type="entry name" value="ABC_membrane"/>
    <property type="match status" value="1"/>
</dbReference>
<feature type="transmembrane region" description="Helical" evidence="7">
    <location>
        <begin position="5"/>
        <end position="22"/>
    </location>
</feature>